<keyword evidence="1" id="KW-0539">Nucleus</keyword>
<dbReference type="PANTHER" id="PTHR10562">
    <property type="entry name" value="SMALL UBIQUITIN-RELATED MODIFIER"/>
    <property type="match status" value="1"/>
</dbReference>
<reference evidence="3" key="1">
    <citation type="submission" date="2018-11" db="EMBL/GenBank/DDBJ databases">
        <authorList>
            <consortium name="Genoscope - CEA"/>
            <person name="William W."/>
        </authorList>
    </citation>
    <scope>NUCLEOTIDE SEQUENCE</scope>
</reference>
<accession>A0A3P6CT09</accession>
<dbReference type="InterPro" id="IPR029071">
    <property type="entry name" value="Ubiquitin-like_domsf"/>
</dbReference>
<keyword evidence="1" id="KW-0833">Ubl conjugation pathway</keyword>
<dbReference type="Gene3D" id="3.10.20.90">
    <property type="entry name" value="Phosphatidylinositol 3-kinase Catalytic Subunit, Chain A, domain 1"/>
    <property type="match status" value="1"/>
</dbReference>
<dbReference type="EMBL" id="LR031577">
    <property type="protein sequence ID" value="VDD17690.1"/>
    <property type="molecule type" value="Genomic_DNA"/>
</dbReference>
<dbReference type="SMART" id="SM00213">
    <property type="entry name" value="UBQ"/>
    <property type="match status" value="1"/>
</dbReference>
<gene>
    <name evidence="3" type="ORF">BRAA10T43403Z</name>
</gene>
<proteinExistence type="inferred from homology"/>
<organism evidence="3">
    <name type="scientific">Brassica campestris</name>
    <name type="common">Field mustard</name>
    <dbReference type="NCBI Taxonomy" id="3711"/>
    <lineage>
        <taxon>Eukaryota</taxon>
        <taxon>Viridiplantae</taxon>
        <taxon>Streptophyta</taxon>
        <taxon>Embryophyta</taxon>
        <taxon>Tracheophyta</taxon>
        <taxon>Spermatophyta</taxon>
        <taxon>Magnoliopsida</taxon>
        <taxon>eudicotyledons</taxon>
        <taxon>Gunneridae</taxon>
        <taxon>Pentapetalae</taxon>
        <taxon>rosids</taxon>
        <taxon>malvids</taxon>
        <taxon>Brassicales</taxon>
        <taxon>Brassicaceae</taxon>
        <taxon>Brassiceae</taxon>
        <taxon>Brassica</taxon>
    </lineage>
</organism>
<dbReference type="PROSITE" id="PS50053">
    <property type="entry name" value="UBIQUITIN_2"/>
    <property type="match status" value="1"/>
</dbReference>
<dbReference type="AlphaFoldDB" id="A0A3P6CT09"/>
<evidence type="ECO:0000259" key="2">
    <source>
        <dbReference type="PROSITE" id="PS50053"/>
    </source>
</evidence>
<evidence type="ECO:0000313" key="3">
    <source>
        <dbReference type="EMBL" id="VDD17690.1"/>
    </source>
</evidence>
<comment type="similarity">
    <text evidence="1">Belongs to the ubiquitin family. SUMO subfamily.</text>
</comment>
<sequence>MSASDKKKSSVPSSVPSSHVTLKVKSQDDVDVYFRVKRDVELRKMMEAFSHKVGKQMSAFVFLFDGIRIKPNQTPKELDLEEGDEIDALVHQTGGGLSFCALSELSYSNLFFSLSFPSHRRRD</sequence>
<dbReference type="InterPro" id="IPR022617">
    <property type="entry name" value="Rad60/SUMO-like_dom"/>
</dbReference>
<dbReference type="SUPFAM" id="SSF54236">
    <property type="entry name" value="Ubiquitin-like"/>
    <property type="match status" value="1"/>
</dbReference>
<name>A0A3P6CT09_BRACM</name>
<protein>
    <recommendedName>
        <fullName evidence="1">Small ubiquitin-related modifier</fullName>
        <shortName evidence="1">SUMO</shortName>
    </recommendedName>
</protein>
<dbReference type="InterPro" id="IPR000626">
    <property type="entry name" value="Ubiquitin-like_dom"/>
</dbReference>
<dbReference type="GO" id="GO:0005634">
    <property type="term" value="C:nucleus"/>
    <property type="evidence" value="ECO:0007669"/>
    <property type="project" value="UniProtKB-SubCell"/>
</dbReference>
<comment type="subcellular location">
    <subcellularLocation>
        <location evidence="1">Nucleus</location>
    </subcellularLocation>
</comment>
<evidence type="ECO:0000256" key="1">
    <source>
        <dbReference type="RuleBase" id="RU361190"/>
    </source>
</evidence>
<dbReference type="Pfam" id="PF11976">
    <property type="entry name" value="Rad60-SLD"/>
    <property type="match status" value="1"/>
</dbReference>
<feature type="domain" description="Ubiquitin-like" evidence="2">
    <location>
        <begin position="18"/>
        <end position="95"/>
    </location>
</feature>